<dbReference type="PRINTS" id="PR00080">
    <property type="entry name" value="SDRFAMILY"/>
</dbReference>
<evidence type="ECO:0000313" key="5">
    <source>
        <dbReference type="EMBL" id="SJL07722.1"/>
    </source>
</evidence>
<dbReference type="Pfam" id="PF00106">
    <property type="entry name" value="adh_short"/>
    <property type="match status" value="1"/>
</dbReference>
<gene>
    <name evidence="5" type="ORF">ARMOST_11072</name>
</gene>
<organism evidence="5 6">
    <name type="scientific">Armillaria ostoyae</name>
    <name type="common">Armillaria root rot fungus</name>
    <dbReference type="NCBI Taxonomy" id="47428"/>
    <lineage>
        <taxon>Eukaryota</taxon>
        <taxon>Fungi</taxon>
        <taxon>Dikarya</taxon>
        <taxon>Basidiomycota</taxon>
        <taxon>Agaricomycotina</taxon>
        <taxon>Agaricomycetes</taxon>
        <taxon>Agaricomycetidae</taxon>
        <taxon>Agaricales</taxon>
        <taxon>Marasmiineae</taxon>
        <taxon>Physalacriaceae</taxon>
        <taxon>Armillaria</taxon>
    </lineage>
</organism>
<dbReference type="PROSITE" id="PS00061">
    <property type="entry name" value="ADH_SHORT"/>
    <property type="match status" value="1"/>
</dbReference>
<dbReference type="EMBL" id="FUEG01000008">
    <property type="protein sequence ID" value="SJL07722.1"/>
    <property type="molecule type" value="Genomic_DNA"/>
</dbReference>
<dbReference type="Proteomes" id="UP000219338">
    <property type="component" value="Unassembled WGS sequence"/>
</dbReference>
<name>A0A284RG59_ARMOS</name>
<protein>
    <submittedName>
        <fullName evidence="5">Related to short chain oxidoreductase/dehydrogenase</fullName>
    </submittedName>
</protein>
<dbReference type="PRINTS" id="PR00081">
    <property type="entry name" value="GDHRDH"/>
</dbReference>
<dbReference type="PANTHER" id="PTHR43976">
    <property type="entry name" value="SHORT CHAIN DEHYDROGENASE"/>
    <property type="match status" value="1"/>
</dbReference>
<dbReference type="OrthoDB" id="1274115at2759"/>
<dbReference type="AlphaFoldDB" id="A0A284RG59"/>
<dbReference type="OMA" id="VHSGWIL"/>
<dbReference type="InterPro" id="IPR020904">
    <property type="entry name" value="Sc_DH/Rdtase_CS"/>
</dbReference>
<dbReference type="CDD" id="cd05374">
    <property type="entry name" value="17beta-HSD-like_SDR_c"/>
    <property type="match status" value="1"/>
</dbReference>
<keyword evidence="3" id="KW-0560">Oxidoreductase</keyword>
<proteinExistence type="inferred from homology"/>
<dbReference type="InterPro" id="IPR051911">
    <property type="entry name" value="SDR_oxidoreductase"/>
</dbReference>
<evidence type="ECO:0000256" key="1">
    <source>
        <dbReference type="ARBA" id="ARBA00006484"/>
    </source>
</evidence>
<dbReference type="InterPro" id="IPR036291">
    <property type="entry name" value="NAD(P)-bd_dom_sf"/>
</dbReference>
<keyword evidence="6" id="KW-1185">Reference proteome</keyword>
<evidence type="ECO:0000256" key="4">
    <source>
        <dbReference type="RuleBase" id="RU000363"/>
    </source>
</evidence>
<accession>A0A284RG59</accession>
<dbReference type="SUPFAM" id="SSF51735">
    <property type="entry name" value="NAD(P)-binding Rossmann-fold domains"/>
    <property type="match status" value="1"/>
</dbReference>
<keyword evidence="2" id="KW-0521">NADP</keyword>
<evidence type="ECO:0000256" key="2">
    <source>
        <dbReference type="ARBA" id="ARBA00022857"/>
    </source>
</evidence>
<dbReference type="STRING" id="47428.A0A284RG59"/>
<dbReference type="Gene3D" id="3.40.50.720">
    <property type="entry name" value="NAD(P)-binding Rossmann-like Domain"/>
    <property type="match status" value="1"/>
</dbReference>
<dbReference type="PANTHER" id="PTHR43976:SF16">
    <property type="entry name" value="SHORT-CHAIN DEHYDROGENASE_REDUCTASE FAMILY PROTEIN"/>
    <property type="match status" value="1"/>
</dbReference>
<reference evidence="6" key="1">
    <citation type="journal article" date="2017" name="Nat. Ecol. Evol.">
        <title>Genome expansion and lineage-specific genetic innovations in the forest pathogenic fungi Armillaria.</title>
        <authorList>
            <person name="Sipos G."/>
            <person name="Prasanna A.N."/>
            <person name="Walter M.C."/>
            <person name="O'Connor E."/>
            <person name="Balint B."/>
            <person name="Krizsan K."/>
            <person name="Kiss B."/>
            <person name="Hess J."/>
            <person name="Varga T."/>
            <person name="Slot J."/>
            <person name="Riley R."/>
            <person name="Boka B."/>
            <person name="Rigling D."/>
            <person name="Barry K."/>
            <person name="Lee J."/>
            <person name="Mihaltcheva S."/>
            <person name="LaButti K."/>
            <person name="Lipzen A."/>
            <person name="Waldron R."/>
            <person name="Moloney N.M."/>
            <person name="Sperisen C."/>
            <person name="Kredics L."/>
            <person name="Vagvoelgyi C."/>
            <person name="Patrignani A."/>
            <person name="Fitzpatrick D."/>
            <person name="Nagy I."/>
            <person name="Doyle S."/>
            <person name="Anderson J.B."/>
            <person name="Grigoriev I.V."/>
            <person name="Gueldener U."/>
            <person name="Muensterkoetter M."/>
            <person name="Nagy L.G."/>
        </authorList>
    </citation>
    <scope>NUCLEOTIDE SEQUENCE [LARGE SCALE GENOMIC DNA]</scope>
    <source>
        <strain evidence="6">C18/9</strain>
    </source>
</reference>
<dbReference type="GO" id="GO:0016491">
    <property type="term" value="F:oxidoreductase activity"/>
    <property type="evidence" value="ECO:0007669"/>
    <property type="project" value="UniProtKB-KW"/>
</dbReference>
<sequence length="291" mass="31858">MSPTSKVWLITGANSGLGLAIAEYVLGKGHQVIACARDTTKLPTSLKTASVLPLDLNWPDARIKEAVTSAWSIHGRVDVLVNNAGYCLTGPVETLLADDIQSQFKTNVFGPISLIQAFIPLMREVHSGWILNFSSIAGFDGFPPFDAYNASKAALDAFTDSLAREVSKFGITVRSVAPGFFPTNFLTTAFNTSSPASSTMYPEYDGLTKLYHEKHVQDGQVGDAEKLSARLYEIVTGEVKLDQSWTRIPLGSDCGTRMLKKLGQLRENVEGTEKIWNSTDMDLEKVKERFT</sequence>
<evidence type="ECO:0000313" key="6">
    <source>
        <dbReference type="Proteomes" id="UP000219338"/>
    </source>
</evidence>
<dbReference type="InterPro" id="IPR002347">
    <property type="entry name" value="SDR_fam"/>
</dbReference>
<comment type="similarity">
    <text evidence="1 4">Belongs to the short-chain dehydrogenases/reductases (SDR) family.</text>
</comment>
<evidence type="ECO:0000256" key="3">
    <source>
        <dbReference type="ARBA" id="ARBA00023002"/>
    </source>
</evidence>